<dbReference type="RefSeq" id="WP_150032508.1">
    <property type="nucleotide sequence ID" value="NZ_VWSH01000002.1"/>
</dbReference>
<dbReference type="GO" id="GO:0006782">
    <property type="term" value="P:protoporphyrinogen IX biosynthetic process"/>
    <property type="evidence" value="ECO:0007669"/>
    <property type="project" value="TreeGrafter"/>
</dbReference>
<sequence>MVNFKDKWINFIHSLQDEICAGLESVDGKALFVEDKWERAEGGGGKTRVISNGGVFEKGGVNTSVVFGTVSEQMKKQLGMDGHEWFACGLSLVLHPSNPFVPTVHANWRYFELYNDKGEVIDQWFGGGSDLTPYYLFDEDARHFHQTLKDAITLFDETLYALYKKQCDGYFVNYHRGNETRGIGGVFYDHLKPSVDKDLEWLFKFQQANGNAFLKAYLPIVEKRKDTAYSEANKYWQEIRRGRYVEFNLLHDRGTIFGLKTNGRTESILMSLPPTVRFDYNFEPAENSEEARLSDVCRKPIDWI</sequence>
<dbReference type="NCBIfam" id="NF003727">
    <property type="entry name" value="PRK05330.1"/>
    <property type="match status" value="1"/>
</dbReference>
<keyword evidence="6" id="KW-0350">Heme biosynthesis</keyword>
<dbReference type="GO" id="GO:0005737">
    <property type="term" value="C:cytoplasm"/>
    <property type="evidence" value="ECO:0007669"/>
    <property type="project" value="TreeGrafter"/>
</dbReference>
<comment type="pathway">
    <text evidence="1">Porphyrin-containing compound metabolism; protoporphyrin-IX biosynthesis; protoporphyrinogen-IX from coproporphyrinogen-III (O2 route): step 1/1.</text>
</comment>
<evidence type="ECO:0000313" key="9">
    <source>
        <dbReference type="Proteomes" id="UP000323632"/>
    </source>
</evidence>
<reference evidence="8 9" key="1">
    <citation type="submission" date="2019-09" db="EMBL/GenBank/DDBJ databases">
        <title>Genome sequence and assembly of Taibaiella sp.</title>
        <authorList>
            <person name="Chhetri G."/>
        </authorList>
    </citation>
    <scope>NUCLEOTIDE SEQUENCE [LARGE SCALE GENOMIC DNA]</scope>
    <source>
        <strain evidence="8 9">KVB11</strain>
    </source>
</reference>
<accession>A0A5M6CNV1</accession>
<proteinExistence type="inferred from homology"/>
<dbReference type="InterPro" id="IPR001260">
    <property type="entry name" value="Coprogen_oxidase_aer"/>
</dbReference>
<gene>
    <name evidence="8" type="primary">hemF</name>
    <name evidence="8" type="ORF">F0919_09485</name>
</gene>
<dbReference type="EC" id="1.3.3.3" evidence="4"/>
<evidence type="ECO:0000256" key="1">
    <source>
        <dbReference type="ARBA" id="ARBA00005168"/>
    </source>
</evidence>
<dbReference type="InterPro" id="IPR036406">
    <property type="entry name" value="Coprogen_oxidase_aer_sf"/>
</dbReference>
<evidence type="ECO:0000256" key="3">
    <source>
        <dbReference type="ARBA" id="ARBA00011738"/>
    </source>
</evidence>
<organism evidence="8 9">
    <name type="scientific">Taibaiella lutea</name>
    <dbReference type="NCBI Taxonomy" id="2608001"/>
    <lineage>
        <taxon>Bacteria</taxon>
        <taxon>Pseudomonadati</taxon>
        <taxon>Bacteroidota</taxon>
        <taxon>Chitinophagia</taxon>
        <taxon>Chitinophagales</taxon>
        <taxon>Chitinophagaceae</taxon>
        <taxon>Taibaiella</taxon>
    </lineage>
</organism>
<name>A0A5M6CNV1_9BACT</name>
<comment type="subunit">
    <text evidence="3">Homodimer.</text>
</comment>
<dbReference type="Proteomes" id="UP000323632">
    <property type="component" value="Unassembled WGS sequence"/>
</dbReference>
<protein>
    <recommendedName>
        <fullName evidence="4">coproporphyrinogen oxidase</fullName>
        <ecNumber evidence="4">1.3.3.3</ecNumber>
    </recommendedName>
</protein>
<comment type="similarity">
    <text evidence="2">Belongs to the aerobic coproporphyrinogen-III oxidase family.</text>
</comment>
<dbReference type="PIRSF" id="PIRSF000166">
    <property type="entry name" value="Coproporphyri_ox"/>
    <property type="match status" value="1"/>
</dbReference>
<dbReference type="EMBL" id="VWSH01000002">
    <property type="protein sequence ID" value="KAA5534829.1"/>
    <property type="molecule type" value="Genomic_DNA"/>
</dbReference>
<keyword evidence="7" id="KW-0627">Porphyrin biosynthesis</keyword>
<evidence type="ECO:0000313" key="8">
    <source>
        <dbReference type="EMBL" id="KAA5534829.1"/>
    </source>
</evidence>
<dbReference type="PANTHER" id="PTHR10755">
    <property type="entry name" value="COPROPORPHYRINOGEN III OXIDASE, MITOCHONDRIAL"/>
    <property type="match status" value="1"/>
</dbReference>
<dbReference type="SUPFAM" id="SSF102886">
    <property type="entry name" value="Coproporphyrinogen III oxidase"/>
    <property type="match status" value="1"/>
</dbReference>
<dbReference type="Pfam" id="PF01218">
    <property type="entry name" value="Coprogen_oxidas"/>
    <property type="match status" value="1"/>
</dbReference>
<dbReference type="GO" id="GO:0004109">
    <property type="term" value="F:coproporphyrinogen oxidase activity"/>
    <property type="evidence" value="ECO:0007669"/>
    <property type="project" value="UniProtKB-EC"/>
</dbReference>
<evidence type="ECO:0000256" key="2">
    <source>
        <dbReference type="ARBA" id="ARBA00010644"/>
    </source>
</evidence>
<keyword evidence="9" id="KW-1185">Reference proteome</keyword>
<dbReference type="Gene3D" id="3.40.1500.10">
    <property type="entry name" value="Coproporphyrinogen III oxidase, aerobic"/>
    <property type="match status" value="1"/>
</dbReference>
<evidence type="ECO:0000256" key="4">
    <source>
        <dbReference type="ARBA" id="ARBA00012869"/>
    </source>
</evidence>
<evidence type="ECO:0000256" key="5">
    <source>
        <dbReference type="ARBA" id="ARBA00023002"/>
    </source>
</evidence>
<evidence type="ECO:0000256" key="7">
    <source>
        <dbReference type="ARBA" id="ARBA00023244"/>
    </source>
</evidence>
<dbReference type="PANTHER" id="PTHR10755:SF0">
    <property type="entry name" value="OXYGEN-DEPENDENT COPROPORPHYRINOGEN-III OXIDASE, MITOCHONDRIAL"/>
    <property type="match status" value="1"/>
</dbReference>
<comment type="caution">
    <text evidence="8">The sequence shown here is derived from an EMBL/GenBank/DDBJ whole genome shotgun (WGS) entry which is preliminary data.</text>
</comment>
<evidence type="ECO:0000256" key="6">
    <source>
        <dbReference type="ARBA" id="ARBA00023133"/>
    </source>
</evidence>
<keyword evidence="5 8" id="KW-0560">Oxidoreductase</keyword>
<dbReference type="AlphaFoldDB" id="A0A5M6CNV1"/>
<dbReference type="PRINTS" id="PR00073">
    <property type="entry name" value="COPRGNOXDASE"/>
</dbReference>